<reference evidence="1" key="2">
    <citation type="submission" date="2023-04" db="EMBL/GenBank/DDBJ databases">
        <authorList>
            <person name="Bu L."/>
            <person name="Lu L."/>
            <person name="Laidemitt M.R."/>
            <person name="Zhang S.M."/>
            <person name="Mutuku M."/>
            <person name="Mkoji G."/>
            <person name="Steinauer M."/>
            <person name="Loker E.S."/>
        </authorList>
    </citation>
    <scope>NUCLEOTIDE SEQUENCE</scope>
    <source>
        <strain evidence="1">KasaAsao</strain>
        <tissue evidence="1">Whole Snail</tissue>
    </source>
</reference>
<protein>
    <submittedName>
        <fullName evidence="1">Uncharacterized protein</fullName>
    </submittedName>
</protein>
<proteinExistence type="predicted"/>
<name>A0AAD8CD83_BIOPF</name>
<dbReference type="EMBL" id="JASAOG010000002">
    <property type="protein sequence ID" value="KAK0069885.1"/>
    <property type="molecule type" value="Genomic_DNA"/>
</dbReference>
<accession>A0AAD8CD83</accession>
<evidence type="ECO:0000313" key="1">
    <source>
        <dbReference type="EMBL" id="KAK0069885.1"/>
    </source>
</evidence>
<evidence type="ECO:0000313" key="2">
    <source>
        <dbReference type="Proteomes" id="UP001233172"/>
    </source>
</evidence>
<keyword evidence="2" id="KW-1185">Reference proteome</keyword>
<comment type="caution">
    <text evidence="1">The sequence shown here is derived from an EMBL/GenBank/DDBJ whole genome shotgun (WGS) entry which is preliminary data.</text>
</comment>
<sequence length="110" mass="12905">MLIEKQLLKENRMYTHFESQYIFIPCVHFCSSPIPKSAFITAHLEVLVLEGKGFTIYYLRVDRHSLTAPRDRMPVCSISHFKKRLVHDTMPQVIQVYLVKLTCSSDCDNW</sequence>
<gene>
    <name evidence="1" type="ORF">Bpfe_001062</name>
</gene>
<organism evidence="1 2">
    <name type="scientific">Biomphalaria pfeifferi</name>
    <name type="common">Bloodfluke planorb</name>
    <name type="synonym">Freshwater snail</name>
    <dbReference type="NCBI Taxonomy" id="112525"/>
    <lineage>
        <taxon>Eukaryota</taxon>
        <taxon>Metazoa</taxon>
        <taxon>Spiralia</taxon>
        <taxon>Lophotrochozoa</taxon>
        <taxon>Mollusca</taxon>
        <taxon>Gastropoda</taxon>
        <taxon>Heterobranchia</taxon>
        <taxon>Euthyneura</taxon>
        <taxon>Panpulmonata</taxon>
        <taxon>Hygrophila</taxon>
        <taxon>Lymnaeoidea</taxon>
        <taxon>Planorbidae</taxon>
        <taxon>Biomphalaria</taxon>
    </lineage>
</organism>
<dbReference type="Proteomes" id="UP001233172">
    <property type="component" value="Unassembled WGS sequence"/>
</dbReference>
<dbReference type="AlphaFoldDB" id="A0AAD8CD83"/>
<reference evidence="1" key="1">
    <citation type="journal article" date="2023" name="PLoS Negl. Trop. Dis.">
        <title>A genome sequence for Biomphalaria pfeifferi, the major vector snail for the human-infecting parasite Schistosoma mansoni.</title>
        <authorList>
            <person name="Bu L."/>
            <person name="Lu L."/>
            <person name="Laidemitt M.R."/>
            <person name="Zhang S.M."/>
            <person name="Mutuku M."/>
            <person name="Mkoji G."/>
            <person name="Steinauer M."/>
            <person name="Loker E.S."/>
        </authorList>
    </citation>
    <scope>NUCLEOTIDE SEQUENCE</scope>
    <source>
        <strain evidence="1">KasaAsao</strain>
    </source>
</reference>